<feature type="transmembrane region" description="Helical" evidence="2">
    <location>
        <begin position="288"/>
        <end position="309"/>
    </location>
</feature>
<keyword evidence="2" id="KW-1133">Transmembrane helix</keyword>
<feature type="signal peptide" evidence="3">
    <location>
        <begin position="1"/>
        <end position="19"/>
    </location>
</feature>
<feature type="transmembrane region" description="Helical" evidence="2">
    <location>
        <begin position="166"/>
        <end position="196"/>
    </location>
</feature>
<dbReference type="InterPro" id="IPR021280">
    <property type="entry name" value="TMEM260-like"/>
</dbReference>
<feature type="transmembrane region" description="Helical" evidence="2">
    <location>
        <begin position="77"/>
        <end position="94"/>
    </location>
</feature>
<dbReference type="VEuPathDB" id="TriTrypDB:BSAL_63830"/>
<name>A0A0S4IVP2_BODSA</name>
<keyword evidence="5" id="KW-1185">Reference proteome</keyword>
<reference evidence="5" key="1">
    <citation type="submission" date="2015-09" db="EMBL/GenBank/DDBJ databases">
        <authorList>
            <consortium name="Pathogen Informatics"/>
        </authorList>
    </citation>
    <scope>NUCLEOTIDE SEQUENCE [LARGE SCALE GENOMIC DNA]</scope>
    <source>
        <strain evidence="5">Lake Konstanz</strain>
    </source>
</reference>
<keyword evidence="2" id="KW-0812">Transmembrane</keyword>
<dbReference type="Proteomes" id="UP000051952">
    <property type="component" value="Unassembled WGS sequence"/>
</dbReference>
<keyword evidence="3" id="KW-0732">Signal</keyword>
<keyword evidence="2" id="KW-0472">Membrane</keyword>
<evidence type="ECO:0000313" key="5">
    <source>
        <dbReference type="Proteomes" id="UP000051952"/>
    </source>
</evidence>
<feature type="transmembrane region" description="Helical" evidence="2">
    <location>
        <begin position="416"/>
        <end position="440"/>
    </location>
</feature>
<dbReference type="AlphaFoldDB" id="A0A0S4IVP2"/>
<evidence type="ECO:0000313" key="4">
    <source>
        <dbReference type="EMBL" id="CUF58907.1"/>
    </source>
</evidence>
<dbReference type="PANTHER" id="PTHR16214:SF3">
    <property type="entry name" value="TRANSMEMBRANE PROTEIN 260"/>
    <property type="match status" value="1"/>
</dbReference>
<feature type="transmembrane region" description="Helical" evidence="2">
    <location>
        <begin position="127"/>
        <end position="146"/>
    </location>
</feature>
<feature type="chain" id="PRO_5006621702" evidence="3">
    <location>
        <begin position="20"/>
        <end position="929"/>
    </location>
</feature>
<dbReference type="EMBL" id="CYKH01000363">
    <property type="protein sequence ID" value="CUF58907.1"/>
    <property type="molecule type" value="Genomic_DNA"/>
</dbReference>
<feature type="transmembrane region" description="Helical" evidence="2">
    <location>
        <begin position="383"/>
        <end position="404"/>
    </location>
</feature>
<feature type="transmembrane region" description="Helical" evidence="2">
    <location>
        <begin position="101"/>
        <end position="121"/>
    </location>
</feature>
<feature type="compositionally biased region" description="Acidic residues" evidence="1">
    <location>
        <begin position="912"/>
        <end position="929"/>
    </location>
</feature>
<organism evidence="4 5">
    <name type="scientific">Bodo saltans</name>
    <name type="common">Flagellated protozoan</name>
    <dbReference type="NCBI Taxonomy" id="75058"/>
    <lineage>
        <taxon>Eukaryota</taxon>
        <taxon>Discoba</taxon>
        <taxon>Euglenozoa</taxon>
        <taxon>Kinetoplastea</taxon>
        <taxon>Metakinetoplastina</taxon>
        <taxon>Eubodonida</taxon>
        <taxon>Bodonidae</taxon>
        <taxon>Bodo</taxon>
    </lineage>
</organism>
<feature type="region of interest" description="Disordered" evidence="1">
    <location>
        <begin position="320"/>
        <end position="346"/>
    </location>
</feature>
<evidence type="ECO:0000256" key="1">
    <source>
        <dbReference type="SAM" id="MobiDB-lite"/>
    </source>
</evidence>
<protein>
    <submittedName>
        <fullName evidence="4">Membrane-associated protein, putative</fullName>
    </submittedName>
</protein>
<dbReference type="InterPro" id="IPR052724">
    <property type="entry name" value="GT117_domain-containing"/>
</dbReference>
<evidence type="ECO:0000256" key="2">
    <source>
        <dbReference type="SAM" id="Phobius"/>
    </source>
</evidence>
<accession>A0A0S4IVP2</accession>
<dbReference type="PANTHER" id="PTHR16214">
    <property type="entry name" value="TRANSMEMBRANE PROTEIN 260"/>
    <property type="match status" value="1"/>
</dbReference>
<sequence length="929" mass="105979">MKESTGALVVFLIASTMYGTTLHPSVAGGDSGELMVTAEEWAIPHPPGYPTFALTTKLASIGIKKLFAVDVGMAQNMYHASLSTFAVVFLFLACHRVGASVGASIGASLLFGFCPNVWTYAVSTEVFPLNNFFMCLLVFMAVTFEMKLRHYHNVNTKKSKEDLRRFVHLSSFVGGLSLTNQHTSILFVIPIVLWVFCKYPRTVTHLPTFLKSTIMFFLGFSPYLYMPISATFVYSPNAWGRQNTWSGFWKHLLREEYGTFSLASKEASYKQSNFIRCWKAFVLDISDQTLYCLWVLALIAALAVVNRAVKHTWEHMKAKAAARRTNSKKNQQAAANKGGDDDDDALDEEEALKDPALAKRITRPKKAAAINEAGSNPLSSPQFLLVITWLLYTNFFNYLSNLPIEQPLFYGVQQRFWLQPLIISAMFVALGITYTIDYFVSKTEDDEDQDSDERNTFSKHNLMIVLGLIIGFAQISANYHTQNESDNYYVRGAAAFLAAATDHQRYVCGPRYHLHNRLLCLEDRRRRGPGLRRAQHLLQAQPDDRSRSHYRVRSNQCELSHPERERQLLCPDFGRAILGPLPKGSLVLTKGDIMVNSARFMQVVEGFRPDLLIVDQEMMTFPWYVENLRRAYTEKEVKFPGQYYFPQRPGCFDMKTFLDKNRRGGKRRVFLAYGFKEGDTSIEGYYTTRQFGMTLEVITQEDANEINEKVKLKIPDSTIGWPKKGKLVDQYTRELFFAMPDIPPHRVAPVGRYPAHSWEAVITADFQQGLQIHAHQLLVMAEADQTQADVQLPHPYKYYAQNITRTLWDESVPVRYRALLAARKYSVAALSHFDLLRTQPFIRRNLGVILQNINRFHSQTYDKTLITELRDTFHTHMQEARAHGALTPQDAKNIQGVLDHYHQLIQQHGSADDGEDDDEDVEMEDVEIE</sequence>
<feature type="region of interest" description="Disordered" evidence="1">
    <location>
        <begin position="907"/>
        <end position="929"/>
    </location>
</feature>
<dbReference type="Pfam" id="PF11028">
    <property type="entry name" value="TMEM260-like"/>
    <property type="match status" value="1"/>
</dbReference>
<gene>
    <name evidence="4" type="ORF">BSAL_63830</name>
</gene>
<proteinExistence type="predicted"/>
<evidence type="ECO:0000256" key="3">
    <source>
        <dbReference type="SAM" id="SignalP"/>
    </source>
</evidence>
<dbReference type="OrthoDB" id="197432at2759"/>